<proteinExistence type="predicted"/>
<feature type="non-terminal residue" evidence="1">
    <location>
        <position position="221"/>
    </location>
</feature>
<protein>
    <recommendedName>
        <fullName evidence="2">MacB-like periplasmic core domain-containing protein</fullName>
    </recommendedName>
</protein>
<organism evidence="1">
    <name type="scientific">marine metagenome</name>
    <dbReference type="NCBI Taxonomy" id="408172"/>
    <lineage>
        <taxon>unclassified sequences</taxon>
        <taxon>metagenomes</taxon>
        <taxon>ecological metagenomes</taxon>
    </lineage>
</organism>
<dbReference type="AlphaFoldDB" id="A0A382KZQ9"/>
<evidence type="ECO:0008006" key="2">
    <source>
        <dbReference type="Google" id="ProtNLM"/>
    </source>
</evidence>
<dbReference type="EMBL" id="UINC01083997">
    <property type="protein sequence ID" value="SVC30234.1"/>
    <property type="molecule type" value="Genomic_DNA"/>
</dbReference>
<accession>A0A382KZQ9</accession>
<sequence length="221" mass="24373">MPDNFVMAVKSAWRGRERGLAIFAGVFLASLVITTVLAYSVGLSQAFLQYSLENDTFDAKVDFADEPGVDAEGRTNDSALWESICDDFVVMDEFSDCGIVYGRQGVRWSGTFLDDRFLIPQPLNVISVTGSTGDWTNVSWDYPEAGDFGPPINQDRIVRFYGDGVWDGELGERHAKQLLYGSWPLSEDAASNRSILLPLRIASQAGVSVNDTIDSLTFTYV</sequence>
<evidence type="ECO:0000313" key="1">
    <source>
        <dbReference type="EMBL" id="SVC30234.1"/>
    </source>
</evidence>
<reference evidence="1" key="1">
    <citation type="submission" date="2018-05" db="EMBL/GenBank/DDBJ databases">
        <authorList>
            <person name="Lanie J.A."/>
            <person name="Ng W.-L."/>
            <person name="Kazmierczak K.M."/>
            <person name="Andrzejewski T.M."/>
            <person name="Davidsen T.M."/>
            <person name="Wayne K.J."/>
            <person name="Tettelin H."/>
            <person name="Glass J.I."/>
            <person name="Rusch D."/>
            <person name="Podicherti R."/>
            <person name="Tsui H.-C.T."/>
            <person name="Winkler M.E."/>
        </authorList>
    </citation>
    <scope>NUCLEOTIDE SEQUENCE</scope>
</reference>
<gene>
    <name evidence="1" type="ORF">METZ01_LOCUS283088</name>
</gene>
<name>A0A382KZQ9_9ZZZZ</name>